<dbReference type="SMART" id="SM00731">
    <property type="entry name" value="SprT"/>
    <property type="match status" value="1"/>
</dbReference>
<dbReference type="CTD" id="93953"/>
<dbReference type="PANTHER" id="PTHR23099:SF0">
    <property type="entry name" value="GERM CELL NUCLEAR ACIDIC PROTEIN"/>
    <property type="match status" value="1"/>
</dbReference>
<dbReference type="Pfam" id="PF17283">
    <property type="entry name" value="Zn_ribbon_SprT"/>
    <property type="match status" value="1"/>
</dbReference>
<feature type="compositionally biased region" description="Polar residues" evidence="1">
    <location>
        <begin position="176"/>
        <end position="185"/>
    </location>
</feature>
<proteinExistence type="predicted"/>
<name>A0AA97LAD4_EUBMA</name>
<feature type="compositionally biased region" description="Basic and acidic residues" evidence="1">
    <location>
        <begin position="114"/>
        <end position="131"/>
    </location>
</feature>
<evidence type="ECO:0000313" key="3">
    <source>
        <dbReference type="Proteomes" id="UP001190640"/>
    </source>
</evidence>
<dbReference type="Pfam" id="PF10263">
    <property type="entry name" value="SprT-like"/>
    <property type="match status" value="1"/>
</dbReference>
<feature type="compositionally biased region" description="Polar residues" evidence="1">
    <location>
        <begin position="192"/>
        <end position="205"/>
    </location>
</feature>
<feature type="compositionally biased region" description="Basic and acidic residues" evidence="1">
    <location>
        <begin position="46"/>
        <end position="56"/>
    </location>
</feature>
<dbReference type="GO" id="GO:0005634">
    <property type="term" value="C:nucleus"/>
    <property type="evidence" value="ECO:0007669"/>
    <property type="project" value="TreeGrafter"/>
</dbReference>
<dbReference type="InterPro" id="IPR006640">
    <property type="entry name" value="SprT-like_domain"/>
</dbReference>
<feature type="compositionally biased region" description="Polar residues" evidence="1">
    <location>
        <begin position="132"/>
        <end position="144"/>
    </location>
</feature>
<feature type="domain" description="SprT-like" evidence="2">
    <location>
        <begin position="265"/>
        <end position="424"/>
    </location>
</feature>
<dbReference type="PANTHER" id="PTHR23099">
    <property type="entry name" value="TRANSCRIPTIONAL REGULATOR"/>
    <property type="match status" value="1"/>
</dbReference>
<dbReference type="InterPro" id="IPR035240">
    <property type="entry name" value="SprT_Zn_ribbon"/>
</dbReference>
<gene>
    <name evidence="4" type="primary">GCNA</name>
</gene>
<dbReference type="AlphaFoldDB" id="A0AA97LAD4"/>
<feature type="compositionally biased region" description="Polar residues" evidence="1">
    <location>
        <begin position="57"/>
        <end position="66"/>
    </location>
</feature>
<keyword evidence="3" id="KW-1185">Reference proteome</keyword>
<sequence>MAQHRISTECILERTKGSSSSSDDEFEKFLSRMKTPKSATCCTPRTENKSLNRSKENLFSNFTSKKVFSDSDDDDDDSVFGEYAPRTTSQSIQVDWRKGNGRNVLSPSSQDKTIASRDRPNSSQSVEEKGSTQECTQGKTQQPRPSVVFGCDSSDDEIDSLIVRVKQRMVFPATKSTDVQNSTTGRRGFKSSCENTQTAVKSGNAPQRLLRSPVRPQSLKSQVLSDAIQVPGMPVRSSCNIQGCFLQELSDPKSWQVKQFRTKKEEMAQSLYAFYNSTVFEQKLPERMEISWNKKMRKTAGCCITGQLKEPGSRQRYARIMLSEKVCDSADRLRDTLIHELCHAAAWLIHGVQDGHGHFWSLYAKKSASVHPELPVVSRCHNYEIKYKFSYECSQCQNKIGRHSKSLDTQRFVCALCKGQLVLREPTRKDGTPAKAPLTPFAKYVKENYASAKQSQQGLSHGAIMRKLSADFASQSHLAGL</sequence>
<feature type="region of interest" description="Disordered" evidence="1">
    <location>
        <begin position="1"/>
        <end position="151"/>
    </location>
</feature>
<dbReference type="RefSeq" id="XP_054845297.1">
    <property type="nucleotide sequence ID" value="XM_054989322.1"/>
</dbReference>
<dbReference type="Proteomes" id="UP001190640">
    <property type="component" value="Chromosome 9"/>
</dbReference>
<feature type="compositionally biased region" description="Polar residues" evidence="1">
    <location>
        <begin position="103"/>
        <end position="113"/>
    </location>
</feature>
<evidence type="ECO:0000256" key="1">
    <source>
        <dbReference type="SAM" id="MobiDB-lite"/>
    </source>
</evidence>
<dbReference type="GeneID" id="129336235"/>
<evidence type="ECO:0000259" key="2">
    <source>
        <dbReference type="SMART" id="SM00731"/>
    </source>
</evidence>
<accession>A0AA97LAD4</accession>
<evidence type="ECO:0000313" key="4">
    <source>
        <dbReference type="RefSeq" id="XP_054845297.1"/>
    </source>
</evidence>
<organism evidence="3 4">
    <name type="scientific">Eublepharis macularius</name>
    <name type="common">Leopard gecko</name>
    <name type="synonym">Cyrtodactylus macularius</name>
    <dbReference type="NCBI Taxonomy" id="481883"/>
    <lineage>
        <taxon>Eukaryota</taxon>
        <taxon>Metazoa</taxon>
        <taxon>Chordata</taxon>
        <taxon>Craniata</taxon>
        <taxon>Vertebrata</taxon>
        <taxon>Euteleostomi</taxon>
        <taxon>Lepidosauria</taxon>
        <taxon>Squamata</taxon>
        <taxon>Bifurcata</taxon>
        <taxon>Gekkota</taxon>
        <taxon>Eublepharidae</taxon>
        <taxon>Eublepharinae</taxon>
        <taxon>Eublepharis</taxon>
    </lineage>
</organism>
<feature type="region of interest" description="Disordered" evidence="1">
    <location>
        <begin position="176"/>
        <end position="205"/>
    </location>
</feature>
<dbReference type="KEGG" id="emc:129336235"/>
<reference evidence="4" key="1">
    <citation type="submission" date="2025-08" db="UniProtKB">
        <authorList>
            <consortium name="RefSeq"/>
        </authorList>
    </citation>
    <scope>IDENTIFICATION</scope>
    <source>
        <tissue evidence="4">Blood</tissue>
    </source>
</reference>
<feature type="compositionally biased region" description="Acidic residues" evidence="1">
    <location>
        <begin position="70"/>
        <end position="79"/>
    </location>
</feature>
<dbReference type="GO" id="GO:0006974">
    <property type="term" value="P:DNA damage response"/>
    <property type="evidence" value="ECO:0007669"/>
    <property type="project" value="UniProtKB-ARBA"/>
</dbReference>
<protein>
    <submittedName>
        <fullName evidence="4">Germ cell nuclear acidic protein isoform X1</fullName>
    </submittedName>
</protein>